<evidence type="ECO:0000256" key="5">
    <source>
        <dbReference type="ARBA" id="ARBA00022727"/>
    </source>
</evidence>
<dbReference type="EC" id="2.7.4.9" evidence="2 12"/>
<proteinExistence type="inferred from homology"/>
<evidence type="ECO:0000256" key="10">
    <source>
        <dbReference type="ARBA" id="ARBA00048743"/>
    </source>
</evidence>
<dbReference type="GO" id="GO:0006235">
    <property type="term" value="P:dTTP biosynthetic process"/>
    <property type="evidence" value="ECO:0007669"/>
    <property type="project" value="UniProtKB-UniRule"/>
</dbReference>
<evidence type="ECO:0000256" key="8">
    <source>
        <dbReference type="ARBA" id="ARBA00022840"/>
    </source>
</evidence>
<evidence type="ECO:0000256" key="6">
    <source>
        <dbReference type="ARBA" id="ARBA00022741"/>
    </source>
</evidence>
<keyword evidence="8 12" id="KW-0067">ATP-binding</keyword>
<keyword evidence="7 12" id="KW-0418">Kinase</keyword>
<dbReference type="HAMAP" id="MF_00165">
    <property type="entry name" value="Thymidylate_kinase"/>
    <property type="match status" value="1"/>
</dbReference>
<dbReference type="Pfam" id="PF02223">
    <property type="entry name" value="Thymidylate_kin"/>
    <property type="match status" value="1"/>
</dbReference>
<evidence type="ECO:0000256" key="9">
    <source>
        <dbReference type="ARBA" id="ARBA00029962"/>
    </source>
</evidence>
<evidence type="ECO:0000256" key="2">
    <source>
        <dbReference type="ARBA" id="ARBA00012980"/>
    </source>
</evidence>
<dbReference type="GO" id="GO:0004798">
    <property type="term" value="F:dTMP kinase activity"/>
    <property type="evidence" value="ECO:0007669"/>
    <property type="project" value="UniProtKB-UniRule"/>
</dbReference>
<sequence length="215" mass="23695">MPSGAPGARGLFLTLEGVDGAGKSTHVQWLCDLLRAQGLDVVCTREPGGTPLGEALRDMLLHQPMHLETETLLMFAARCEHLRTVIEPALAAGRWVVCDRYTDATYAYQGGGRELGAARIAPLEAWLQPPLQPDRTWLFDVPLAVARERLARGQTLDRFEREGAAFFERTRAAYHARVAGAPQRCIVVDATRSIETIRADLERDVLAMLEAHARA</sequence>
<evidence type="ECO:0000313" key="14">
    <source>
        <dbReference type="EMBL" id="TSH98167.1"/>
    </source>
</evidence>
<evidence type="ECO:0000256" key="7">
    <source>
        <dbReference type="ARBA" id="ARBA00022777"/>
    </source>
</evidence>
<dbReference type="Gene3D" id="3.40.50.300">
    <property type="entry name" value="P-loop containing nucleotide triphosphate hydrolases"/>
    <property type="match status" value="1"/>
</dbReference>
<evidence type="ECO:0000256" key="1">
    <source>
        <dbReference type="ARBA" id="ARBA00009776"/>
    </source>
</evidence>
<evidence type="ECO:0000313" key="15">
    <source>
        <dbReference type="Proteomes" id="UP000318405"/>
    </source>
</evidence>
<dbReference type="AlphaFoldDB" id="A0A556AZ06"/>
<evidence type="ECO:0000259" key="13">
    <source>
        <dbReference type="Pfam" id="PF02223"/>
    </source>
</evidence>
<dbReference type="FunFam" id="3.40.50.300:FF:000225">
    <property type="entry name" value="Thymidylate kinase"/>
    <property type="match status" value="1"/>
</dbReference>
<comment type="caution">
    <text evidence="14">The sequence shown here is derived from an EMBL/GenBank/DDBJ whole genome shotgun (WGS) entry which is preliminary data.</text>
</comment>
<feature type="binding site" evidence="12">
    <location>
        <begin position="17"/>
        <end position="24"/>
    </location>
    <ligand>
        <name>ATP</name>
        <dbReference type="ChEBI" id="CHEBI:30616"/>
    </ligand>
</feature>
<dbReference type="GO" id="GO:0005524">
    <property type="term" value="F:ATP binding"/>
    <property type="evidence" value="ECO:0007669"/>
    <property type="project" value="UniProtKB-UniRule"/>
</dbReference>
<keyword evidence="6 12" id="KW-0547">Nucleotide-binding</keyword>
<keyword evidence="4 12" id="KW-0808">Transferase</keyword>
<dbReference type="CDD" id="cd01672">
    <property type="entry name" value="TMPK"/>
    <property type="match status" value="1"/>
</dbReference>
<dbReference type="GO" id="GO:0005829">
    <property type="term" value="C:cytosol"/>
    <property type="evidence" value="ECO:0007669"/>
    <property type="project" value="TreeGrafter"/>
</dbReference>
<evidence type="ECO:0000256" key="4">
    <source>
        <dbReference type="ARBA" id="ARBA00022679"/>
    </source>
</evidence>
<dbReference type="EMBL" id="VLTJ01000007">
    <property type="protein sequence ID" value="TSH98167.1"/>
    <property type="molecule type" value="Genomic_DNA"/>
</dbReference>
<comment type="function">
    <text evidence="11 12">Phosphorylation of dTMP to form dTDP in both de novo and salvage pathways of dTTP synthesis.</text>
</comment>
<keyword evidence="5 12" id="KW-0545">Nucleotide biosynthesis</keyword>
<feature type="domain" description="Thymidylate kinase-like" evidence="13">
    <location>
        <begin position="15"/>
        <end position="199"/>
    </location>
</feature>
<dbReference type="OrthoDB" id="9774907at2"/>
<organism evidence="14 15">
    <name type="scientific">Verticiella sediminum</name>
    <dbReference type="NCBI Taxonomy" id="1247510"/>
    <lineage>
        <taxon>Bacteria</taxon>
        <taxon>Pseudomonadati</taxon>
        <taxon>Pseudomonadota</taxon>
        <taxon>Betaproteobacteria</taxon>
        <taxon>Burkholderiales</taxon>
        <taxon>Alcaligenaceae</taxon>
        <taxon>Verticiella</taxon>
    </lineage>
</organism>
<accession>A0A556AZ06</accession>
<dbReference type="PANTHER" id="PTHR10344:SF4">
    <property type="entry name" value="UMP-CMP KINASE 2, MITOCHONDRIAL"/>
    <property type="match status" value="1"/>
</dbReference>
<evidence type="ECO:0000256" key="12">
    <source>
        <dbReference type="HAMAP-Rule" id="MF_00165"/>
    </source>
</evidence>
<evidence type="ECO:0000256" key="3">
    <source>
        <dbReference type="ARBA" id="ARBA00017144"/>
    </source>
</evidence>
<comment type="catalytic activity">
    <reaction evidence="10 12">
        <text>dTMP + ATP = dTDP + ADP</text>
        <dbReference type="Rhea" id="RHEA:13517"/>
        <dbReference type="ChEBI" id="CHEBI:30616"/>
        <dbReference type="ChEBI" id="CHEBI:58369"/>
        <dbReference type="ChEBI" id="CHEBI:63528"/>
        <dbReference type="ChEBI" id="CHEBI:456216"/>
        <dbReference type="EC" id="2.7.4.9"/>
    </reaction>
</comment>
<dbReference type="InterPro" id="IPR039430">
    <property type="entry name" value="Thymidylate_kin-like_dom"/>
</dbReference>
<dbReference type="GO" id="GO:0006233">
    <property type="term" value="P:dTDP biosynthetic process"/>
    <property type="evidence" value="ECO:0007669"/>
    <property type="project" value="InterPro"/>
</dbReference>
<dbReference type="NCBIfam" id="TIGR00041">
    <property type="entry name" value="DTMP_kinase"/>
    <property type="match status" value="1"/>
</dbReference>
<dbReference type="InterPro" id="IPR027417">
    <property type="entry name" value="P-loop_NTPase"/>
</dbReference>
<dbReference type="PANTHER" id="PTHR10344">
    <property type="entry name" value="THYMIDYLATE KINASE"/>
    <property type="match status" value="1"/>
</dbReference>
<dbReference type="InterPro" id="IPR018094">
    <property type="entry name" value="Thymidylate_kinase"/>
</dbReference>
<dbReference type="GO" id="GO:0006227">
    <property type="term" value="P:dUDP biosynthetic process"/>
    <property type="evidence" value="ECO:0007669"/>
    <property type="project" value="TreeGrafter"/>
</dbReference>
<comment type="similarity">
    <text evidence="1 12">Belongs to the thymidylate kinase family.</text>
</comment>
<dbReference type="SUPFAM" id="SSF52540">
    <property type="entry name" value="P-loop containing nucleoside triphosphate hydrolases"/>
    <property type="match status" value="1"/>
</dbReference>
<name>A0A556AZ06_9BURK</name>
<protein>
    <recommendedName>
        <fullName evidence="3 12">Thymidylate kinase</fullName>
        <ecNumber evidence="2 12">2.7.4.9</ecNumber>
    </recommendedName>
    <alternativeName>
        <fullName evidence="9 12">dTMP kinase</fullName>
    </alternativeName>
</protein>
<gene>
    <name evidence="12" type="primary">tmk</name>
    <name evidence="14" type="ORF">FOZ76_03500</name>
</gene>
<keyword evidence="15" id="KW-1185">Reference proteome</keyword>
<reference evidence="14 15" key="1">
    <citation type="submission" date="2019-07" db="EMBL/GenBank/DDBJ databases">
        <title>Qingshengfaniella alkalisoli gen. nov., sp. nov., isolated from saline soil.</title>
        <authorList>
            <person name="Xu L."/>
            <person name="Huang X.-X."/>
            <person name="Sun J.-Q."/>
        </authorList>
    </citation>
    <scope>NUCLEOTIDE SEQUENCE [LARGE SCALE GENOMIC DNA]</scope>
    <source>
        <strain evidence="14 15">DSM 27279</strain>
    </source>
</reference>
<evidence type="ECO:0000256" key="11">
    <source>
        <dbReference type="ARBA" id="ARBA00057735"/>
    </source>
</evidence>
<dbReference type="Proteomes" id="UP000318405">
    <property type="component" value="Unassembled WGS sequence"/>
</dbReference>